<evidence type="ECO:0000313" key="2">
    <source>
        <dbReference type="Proteomes" id="UP000315730"/>
    </source>
</evidence>
<proteinExistence type="predicted"/>
<name>A0A4Y4D3Y3_KOCVA</name>
<keyword evidence="2" id="KW-1185">Reference proteome</keyword>
<dbReference type="InterPro" id="IPR029058">
    <property type="entry name" value="AB_hydrolase_fold"/>
</dbReference>
<dbReference type="AlphaFoldDB" id="A0A4Y4D3Y3"/>
<gene>
    <name evidence="1" type="ORF">KVA01_20430</name>
</gene>
<dbReference type="SUPFAM" id="SSF53474">
    <property type="entry name" value="alpha/beta-Hydrolases"/>
    <property type="match status" value="1"/>
</dbReference>
<accession>A0A4Y4D3Y3</accession>
<sequence length="86" mass="9351">MDATARAASVTQRVLALGASDDPWASPEQMLALTSRLTAAPVEHRTFTPEQLGVARIGHHGLFRRAADDAAWPALVDWLTEPFARD</sequence>
<reference evidence="1 2" key="1">
    <citation type="submission" date="2019-06" db="EMBL/GenBank/DDBJ databases">
        <title>Whole genome shotgun sequence of Kocuria varians NBRC 15358.</title>
        <authorList>
            <person name="Hosoyama A."/>
            <person name="Uohara A."/>
            <person name="Ohji S."/>
            <person name="Ichikawa N."/>
        </authorList>
    </citation>
    <scope>NUCLEOTIDE SEQUENCE [LARGE SCALE GENOMIC DNA]</scope>
    <source>
        <strain evidence="1 2">NBRC 15358</strain>
    </source>
</reference>
<evidence type="ECO:0000313" key="1">
    <source>
        <dbReference type="EMBL" id="GEC99888.1"/>
    </source>
</evidence>
<dbReference type="Gene3D" id="3.40.50.1820">
    <property type="entry name" value="alpha/beta hydrolase"/>
    <property type="match status" value="1"/>
</dbReference>
<dbReference type="Proteomes" id="UP000315730">
    <property type="component" value="Unassembled WGS sequence"/>
</dbReference>
<protein>
    <recommendedName>
        <fullName evidence="3">Alpha/beta hydrolase</fullName>
    </recommendedName>
</protein>
<organism evidence="1 2">
    <name type="scientific">Kocuria varians</name>
    <name type="common">Micrococcus varians</name>
    <dbReference type="NCBI Taxonomy" id="1272"/>
    <lineage>
        <taxon>Bacteria</taxon>
        <taxon>Bacillati</taxon>
        <taxon>Actinomycetota</taxon>
        <taxon>Actinomycetes</taxon>
        <taxon>Micrococcales</taxon>
        <taxon>Micrococcaceae</taxon>
        <taxon>Kocuria</taxon>
    </lineage>
</organism>
<evidence type="ECO:0008006" key="3">
    <source>
        <dbReference type="Google" id="ProtNLM"/>
    </source>
</evidence>
<comment type="caution">
    <text evidence="1">The sequence shown here is derived from an EMBL/GenBank/DDBJ whole genome shotgun (WGS) entry which is preliminary data.</text>
</comment>
<dbReference type="EMBL" id="BJNW01000019">
    <property type="protein sequence ID" value="GEC99888.1"/>
    <property type="molecule type" value="Genomic_DNA"/>
</dbReference>